<dbReference type="Pfam" id="PF00106">
    <property type="entry name" value="adh_short"/>
    <property type="match status" value="1"/>
</dbReference>
<dbReference type="SUPFAM" id="SSF51735">
    <property type="entry name" value="NAD(P)-binding Rossmann-fold domains"/>
    <property type="match status" value="1"/>
</dbReference>
<dbReference type="Gene3D" id="3.40.50.720">
    <property type="entry name" value="NAD(P)-binding Rossmann-like Domain"/>
    <property type="match status" value="1"/>
</dbReference>
<keyword evidence="4" id="KW-1185">Reference proteome</keyword>
<sequence length="279" mass="30498">MTRPKICLVTGGNSGIGFATAEGLAKQGAHVVLVSRDARRGEDARQEITKRTGKSSIDLLTGDLSSFASIRQLAEQVGERYERLDVLINNAGGVFSQKQLSQDGYEMTFAVNYLAPFLLTQLLLDSLKASGAGRIINVASRMQARQLQLEVLPKQDAGRYSGMNVYKQAKTALLMMTYFLAKQLPKDEVTVNALHPGVIYTPQSARSAPSFVRPLMKLVMQSPEQGAATSLYLATSPEVSQVTGNYYTGQQPVRTVPVSYDAELQQQLYEQSLAWTGLN</sequence>
<gene>
    <name evidence="3" type="ORF">J41TS12_26120</name>
</gene>
<evidence type="ECO:0000313" key="3">
    <source>
        <dbReference type="EMBL" id="GIO37751.1"/>
    </source>
</evidence>
<comment type="similarity">
    <text evidence="2">Belongs to the short-chain dehydrogenases/reductases (SDR) family.</text>
</comment>
<dbReference type="PANTHER" id="PTHR43157:SF31">
    <property type="entry name" value="PHOSPHATIDYLINOSITOL-GLYCAN BIOSYNTHESIS CLASS F PROTEIN"/>
    <property type="match status" value="1"/>
</dbReference>
<dbReference type="PRINTS" id="PR00080">
    <property type="entry name" value="SDRFAMILY"/>
</dbReference>
<dbReference type="Proteomes" id="UP000681162">
    <property type="component" value="Unassembled WGS sequence"/>
</dbReference>
<comment type="caution">
    <text evidence="3">The sequence shown here is derived from an EMBL/GenBank/DDBJ whole genome shotgun (WGS) entry which is preliminary data.</text>
</comment>
<dbReference type="AlphaFoldDB" id="A0A920CF35"/>
<dbReference type="InterPro" id="IPR002347">
    <property type="entry name" value="SDR_fam"/>
</dbReference>
<evidence type="ECO:0000256" key="2">
    <source>
        <dbReference type="RuleBase" id="RU000363"/>
    </source>
</evidence>
<name>A0A920CF35_9BACL</name>
<dbReference type="EMBL" id="BORR01000008">
    <property type="protein sequence ID" value="GIO37751.1"/>
    <property type="molecule type" value="Genomic_DNA"/>
</dbReference>
<organism evidence="3 4">
    <name type="scientific">Paenibacillus antibioticophila</name>
    <dbReference type="NCBI Taxonomy" id="1274374"/>
    <lineage>
        <taxon>Bacteria</taxon>
        <taxon>Bacillati</taxon>
        <taxon>Bacillota</taxon>
        <taxon>Bacilli</taxon>
        <taxon>Bacillales</taxon>
        <taxon>Paenibacillaceae</taxon>
        <taxon>Paenibacillus</taxon>
    </lineage>
</organism>
<dbReference type="PANTHER" id="PTHR43157">
    <property type="entry name" value="PHOSPHATIDYLINOSITOL-GLYCAN BIOSYNTHESIS CLASS F PROTEIN-RELATED"/>
    <property type="match status" value="1"/>
</dbReference>
<dbReference type="RefSeq" id="WP_212939981.1">
    <property type="nucleotide sequence ID" value="NZ_BORR01000008.1"/>
</dbReference>
<keyword evidence="1" id="KW-0560">Oxidoreductase</keyword>
<dbReference type="InterPro" id="IPR036291">
    <property type="entry name" value="NAD(P)-bd_dom_sf"/>
</dbReference>
<evidence type="ECO:0000313" key="4">
    <source>
        <dbReference type="Proteomes" id="UP000681162"/>
    </source>
</evidence>
<accession>A0A920CF35</accession>
<proteinExistence type="inferred from homology"/>
<evidence type="ECO:0000256" key="1">
    <source>
        <dbReference type="ARBA" id="ARBA00023002"/>
    </source>
</evidence>
<dbReference type="CDD" id="cd05327">
    <property type="entry name" value="retinol-DH_like_SDR_c_like"/>
    <property type="match status" value="1"/>
</dbReference>
<dbReference type="GO" id="GO:0016491">
    <property type="term" value="F:oxidoreductase activity"/>
    <property type="evidence" value="ECO:0007669"/>
    <property type="project" value="UniProtKB-KW"/>
</dbReference>
<dbReference type="PRINTS" id="PR00081">
    <property type="entry name" value="GDHRDH"/>
</dbReference>
<reference evidence="3 4" key="1">
    <citation type="submission" date="2021-03" db="EMBL/GenBank/DDBJ databases">
        <title>Antimicrobial resistance genes in bacteria isolated from Japanese honey, and their potential for conferring macrolide and lincosamide resistance in the American foulbrood pathogen Paenibacillus larvae.</title>
        <authorList>
            <person name="Okamoto M."/>
            <person name="Kumagai M."/>
            <person name="Kanamori H."/>
            <person name="Takamatsu D."/>
        </authorList>
    </citation>
    <scope>NUCLEOTIDE SEQUENCE [LARGE SCALE GENOMIC DNA]</scope>
    <source>
        <strain evidence="3 4">J41TS12</strain>
    </source>
</reference>
<protein>
    <submittedName>
        <fullName evidence="3">Short-chain dehydrogenase</fullName>
    </submittedName>
</protein>